<evidence type="ECO:0000313" key="3">
    <source>
        <dbReference type="Proteomes" id="UP000198992"/>
    </source>
</evidence>
<keyword evidence="1" id="KW-1133">Transmembrane helix</keyword>
<reference evidence="2 3" key="1">
    <citation type="submission" date="2016-10" db="EMBL/GenBank/DDBJ databases">
        <authorList>
            <person name="de Groot N.N."/>
        </authorList>
    </citation>
    <scope>NUCLEOTIDE SEQUENCE [LARGE SCALE GENOMIC DNA]</scope>
    <source>
        <strain evidence="2 3">MT12</strain>
    </source>
</reference>
<organism evidence="2 3">
    <name type="scientific">Bradyrhizobium erythrophlei</name>
    <dbReference type="NCBI Taxonomy" id="1437360"/>
    <lineage>
        <taxon>Bacteria</taxon>
        <taxon>Pseudomonadati</taxon>
        <taxon>Pseudomonadota</taxon>
        <taxon>Alphaproteobacteria</taxon>
        <taxon>Hyphomicrobiales</taxon>
        <taxon>Nitrobacteraceae</taxon>
        <taxon>Bradyrhizobium</taxon>
    </lineage>
</organism>
<feature type="transmembrane region" description="Helical" evidence="1">
    <location>
        <begin position="20"/>
        <end position="39"/>
    </location>
</feature>
<keyword evidence="1" id="KW-0472">Membrane</keyword>
<keyword evidence="1" id="KW-0812">Transmembrane</keyword>
<gene>
    <name evidence="2" type="ORF">SAMN05444164_2003</name>
</gene>
<dbReference type="EMBL" id="FNTH01000001">
    <property type="protein sequence ID" value="SEC50509.1"/>
    <property type="molecule type" value="Genomic_DNA"/>
</dbReference>
<evidence type="ECO:0000256" key="1">
    <source>
        <dbReference type="SAM" id="Phobius"/>
    </source>
</evidence>
<name>A0A1H4T2K9_9BRAD</name>
<dbReference type="AlphaFoldDB" id="A0A1H4T2K9"/>
<dbReference type="RefSeq" id="WP_276327620.1">
    <property type="nucleotide sequence ID" value="NZ_FNTH01000001.1"/>
</dbReference>
<evidence type="ECO:0000313" key="2">
    <source>
        <dbReference type="EMBL" id="SEC50509.1"/>
    </source>
</evidence>
<dbReference type="Proteomes" id="UP000198992">
    <property type="component" value="Unassembled WGS sequence"/>
</dbReference>
<accession>A0A1H4T2K9</accession>
<sequence length="40" mass="4223">MIEQPHLDSYSIPARVSLGIAIFGGSLLIAVMLLGAFIAH</sequence>
<proteinExistence type="predicted"/>
<protein>
    <submittedName>
        <fullName evidence="2">Uncharacterized protein</fullName>
    </submittedName>
</protein>